<feature type="compositionally biased region" description="Basic residues" evidence="1">
    <location>
        <begin position="70"/>
        <end position="81"/>
    </location>
</feature>
<protein>
    <submittedName>
        <fullName evidence="3">PadR family transcriptional regulator</fullName>
    </submittedName>
</protein>
<dbReference type="InterPro" id="IPR005149">
    <property type="entry name" value="Tscrpt_reg_PadR_N"/>
</dbReference>
<feature type="domain" description="Transcription regulator PadR N-terminal" evidence="2">
    <location>
        <begin position="87"/>
        <end position="155"/>
    </location>
</feature>
<sequence length="225" mass="24810">MTKHRHARGFRPDPRPGIPFPPFLELFTVLQPPIPGGHGEGDEFRGRRPQPGGPGFRARGGRPPFDEGPHHRHGGRGRRRGDVRTAVLLLLGEESMHGYQLMQTIAERTDGAWTPSPGAIYPTLSQLEDEGLVSIDTSGGRKQVSLTEAGRAYVEEHRAEWPNPLTTEDGPRLRELLQSLGEAVRQVGRTGTDGQRQQAAQELTDARRRIYLILAGDEQSPAGQE</sequence>
<reference evidence="3 4" key="1">
    <citation type="submission" date="2021-03" db="EMBL/GenBank/DDBJ databases">
        <title>Human Oral Microbial Genomes.</title>
        <authorList>
            <person name="Johnston C.D."/>
            <person name="Chen T."/>
            <person name="Dewhirst F.E."/>
        </authorList>
    </citation>
    <scope>NUCLEOTIDE SEQUENCE [LARGE SCALE GENOMIC DNA]</scope>
    <source>
        <strain evidence="3 4">DSMZ 100122</strain>
    </source>
</reference>
<keyword evidence="4" id="KW-1185">Reference proteome</keyword>
<organism evidence="3 4">
    <name type="scientific">Arachnia rubra</name>
    <dbReference type="NCBI Taxonomy" id="1547448"/>
    <lineage>
        <taxon>Bacteria</taxon>
        <taxon>Bacillati</taxon>
        <taxon>Actinomycetota</taxon>
        <taxon>Actinomycetes</taxon>
        <taxon>Propionibacteriales</taxon>
        <taxon>Propionibacteriaceae</taxon>
        <taxon>Arachnia</taxon>
    </lineage>
</organism>
<evidence type="ECO:0000313" key="4">
    <source>
        <dbReference type="Proteomes" id="UP000678513"/>
    </source>
</evidence>
<evidence type="ECO:0000313" key="3">
    <source>
        <dbReference type="EMBL" id="QUC08199.1"/>
    </source>
</evidence>
<dbReference type="InterPro" id="IPR036390">
    <property type="entry name" value="WH_DNA-bd_sf"/>
</dbReference>
<feature type="region of interest" description="Disordered" evidence="1">
    <location>
        <begin position="31"/>
        <end position="81"/>
    </location>
</feature>
<name>A0ABX7Y4R0_9ACTN</name>
<gene>
    <name evidence="3" type="ORF">J5A65_00080</name>
</gene>
<evidence type="ECO:0000256" key="1">
    <source>
        <dbReference type="SAM" id="MobiDB-lite"/>
    </source>
</evidence>
<evidence type="ECO:0000259" key="2">
    <source>
        <dbReference type="Pfam" id="PF03551"/>
    </source>
</evidence>
<dbReference type="EMBL" id="CP072384">
    <property type="protein sequence ID" value="QUC08199.1"/>
    <property type="molecule type" value="Genomic_DNA"/>
</dbReference>
<dbReference type="PANTHER" id="PTHR43252">
    <property type="entry name" value="TRANSCRIPTIONAL REGULATOR YQJI"/>
    <property type="match status" value="1"/>
</dbReference>
<dbReference type="Proteomes" id="UP000678513">
    <property type="component" value="Chromosome"/>
</dbReference>
<dbReference type="Gene3D" id="1.10.10.10">
    <property type="entry name" value="Winged helix-like DNA-binding domain superfamily/Winged helix DNA-binding domain"/>
    <property type="match status" value="1"/>
</dbReference>
<dbReference type="InterPro" id="IPR036388">
    <property type="entry name" value="WH-like_DNA-bd_sf"/>
</dbReference>
<accession>A0ABX7Y4R0</accession>
<dbReference type="PANTHER" id="PTHR43252:SF2">
    <property type="entry name" value="TRANSCRIPTION REGULATOR, PADR-LIKE FAMILY"/>
    <property type="match status" value="1"/>
</dbReference>
<dbReference type="Pfam" id="PF03551">
    <property type="entry name" value="PadR"/>
    <property type="match status" value="1"/>
</dbReference>
<dbReference type="SUPFAM" id="SSF46785">
    <property type="entry name" value="Winged helix' DNA-binding domain"/>
    <property type="match status" value="1"/>
</dbReference>
<proteinExistence type="predicted"/>
<dbReference type="RefSeq" id="WP_212323805.1">
    <property type="nucleotide sequence ID" value="NZ_AP024463.1"/>
</dbReference>